<feature type="region of interest" description="Disordered" evidence="5">
    <location>
        <begin position="905"/>
        <end position="988"/>
    </location>
</feature>
<dbReference type="InterPro" id="IPR044998">
    <property type="entry name" value="Timeless"/>
</dbReference>
<dbReference type="GO" id="GO:0000076">
    <property type="term" value="P:DNA replication checkpoint signaling"/>
    <property type="evidence" value="ECO:0007669"/>
    <property type="project" value="TreeGrafter"/>
</dbReference>
<evidence type="ECO:0000313" key="8">
    <source>
        <dbReference type="Proteomes" id="UP001221142"/>
    </source>
</evidence>
<feature type="compositionally biased region" description="Acidic residues" evidence="5">
    <location>
        <begin position="1"/>
        <end position="12"/>
    </location>
</feature>
<feature type="region of interest" description="Disordered" evidence="5">
    <location>
        <begin position="1001"/>
        <end position="1163"/>
    </location>
</feature>
<feature type="region of interest" description="Disordered" evidence="5">
    <location>
        <begin position="555"/>
        <end position="583"/>
    </location>
</feature>
<evidence type="ECO:0000256" key="5">
    <source>
        <dbReference type="SAM" id="MobiDB-lite"/>
    </source>
</evidence>
<gene>
    <name evidence="7" type="ORF">FB45DRAFT_1067524</name>
</gene>
<dbReference type="GO" id="GO:0006281">
    <property type="term" value="P:DNA repair"/>
    <property type="evidence" value="ECO:0007669"/>
    <property type="project" value="TreeGrafter"/>
</dbReference>
<evidence type="ECO:0000259" key="6">
    <source>
        <dbReference type="Pfam" id="PF04821"/>
    </source>
</evidence>
<dbReference type="GO" id="GO:0031298">
    <property type="term" value="C:replication fork protection complex"/>
    <property type="evidence" value="ECO:0007669"/>
    <property type="project" value="TreeGrafter"/>
</dbReference>
<comment type="caution">
    <text evidence="7">The sequence shown here is derived from an EMBL/GenBank/DDBJ whole genome shotgun (WGS) entry which is preliminary data.</text>
</comment>
<dbReference type="AlphaFoldDB" id="A0AAD7B347"/>
<dbReference type="Proteomes" id="UP001221142">
    <property type="component" value="Unassembled WGS sequence"/>
</dbReference>
<evidence type="ECO:0000256" key="3">
    <source>
        <dbReference type="ARBA" id="ARBA00023242"/>
    </source>
</evidence>
<proteinExistence type="predicted"/>
<evidence type="ECO:0000313" key="7">
    <source>
        <dbReference type="EMBL" id="KAJ7608441.1"/>
    </source>
</evidence>
<feature type="compositionally biased region" description="Basic residues" evidence="5">
    <location>
        <begin position="1065"/>
        <end position="1075"/>
    </location>
</feature>
<sequence length="1163" mass="128481">MSDSEYSSDEPQDVPRDPTTLKPLNPRRLLFEPVIGRVVDALGGYEAGTYRMGDEANGCLKDLKKLWRKDDTDDERTVARIFWEKRVLSNDLIPILLLTAGAGQVEDKRAISCADLISAMTWPIDMVEELAELDPGERADFTQLHQAHQHYKAAILQPQVMSSLFSLLLPPLAKSPRERSLRDNQVAALVLHIVRNLAAIRDPEGLQSRLLRALQETHIIDLLLTAAANADADPLLAGWNTLVLEIFFLLFRGTPPKALIEQPKVALQRLLAAEARAAPAPTSRHSRFGTTIVVSSKTSAAASAATASATSSRDQGPSARALVHSTAPTPFLLDAGKRPVRARAANATEAALADNLSPEARDVLRQLARSFLKDGVFNPFLTGLLKDIRMERSWATGDRVGMWVLAVVRWVAAFFLVDGTADEGKKREFGHVGAAVESGFVSWVLRRMHDASEEKPKGWATLYAGMGCLTQVLLLLDAISASATGDDDTDADAARTLTTQLIYAGAPLDLALECLRATSVISAAGRGPAFLDAAVHFAYALVRMLERGGEGTYVRRAKKQKKKGGEDDAPDDAEEERRRKQAEKETTFSLEAFEMKFASAEITHALLLQLARFKELETDSEALRRVVSLLHRVAVRAKAEGLFFNVSTLYLFQTILAAQKTFPRDQPHRDLVALVTFVLRRFFKALQEEPFLAVEAFFPKNRGHWKAFSSWEPPEKEKGVRALRAEEKAAQTEVQVKRGYSWSEQLGIVVKALVDADQLDLVNWTIDILGTVIRQWELIANEAIEAGKADAGGDAAPEDDEEDEDVLAKRMAEKLDTPSSEMREKMVDYRIPYTSDREADAASKNPQLKLLFRLAKFILLPEGPDGSEPEWCVGADVPPADLERTRKVIKQFLVTPINLEGKKATELLTKTRRSRRARSPSLSSESGGEFSDNGSGGEAGDGSGKHKKKKKKKGGEEEGRRERAKKKELEYKSAQFIEDSDEEYGDIDAFLEKEKEMRERILRTAEEAGRSAPMKATGTKKRKKKDAPVGEGKRKKKQRKADDEDEDVFGSRPVEEEDPTPPSRPRPKPRFKGGRRSSPETAPETEDAVADSPPQRPRPKPRFKGKVAQVTPETGTLAQMDVDEDAAATVSAGVPEAGSSDEETMRGLSRRRTNRLVVSDDED</sequence>
<dbReference type="InterPro" id="IPR006906">
    <property type="entry name" value="Timeless_N"/>
</dbReference>
<evidence type="ECO:0000256" key="2">
    <source>
        <dbReference type="ARBA" id="ARBA00022880"/>
    </source>
</evidence>
<feature type="region of interest" description="Disordered" evidence="5">
    <location>
        <begin position="1"/>
        <end position="24"/>
    </location>
</feature>
<reference evidence="7" key="1">
    <citation type="submission" date="2023-03" db="EMBL/GenBank/DDBJ databases">
        <title>Massive genome expansion in bonnet fungi (Mycena s.s.) driven by repeated elements and novel gene families across ecological guilds.</title>
        <authorList>
            <consortium name="Lawrence Berkeley National Laboratory"/>
            <person name="Harder C.B."/>
            <person name="Miyauchi S."/>
            <person name="Viragh M."/>
            <person name="Kuo A."/>
            <person name="Thoen E."/>
            <person name="Andreopoulos B."/>
            <person name="Lu D."/>
            <person name="Skrede I."/>
            <person name="Drula E."/>
            <person name="Henrissat B."/>
            <person name="Morin E."/>
            <person name="Kohler A."/>
            <person name="Barry K."/>
            <person name="LaButti K."/>
            <person name="Morin E."/>
            <person name="Salamov A."/>
            <person name="Lipzen A."/>
            <person name="Mereny Z."/>
            <person name="Hegedus B."/>
            <person name="Baldrian P."/>
            <person name="Stursova M."/>
            <person name="Weitz H."/>
            <person name="Taylor A."/>
            <person name="Grigoriev I.V."/>
            <person name="Nagy L.G."/>
            <person name="Martin F."/>
            <person name="Kauserud H."/>
        </authorList>
    </citation>
    <scope>NUCLEOTIDE SEQUENCE</scope>
    <source>
        <strain evidence="7">9284</strain>
    </source>
</reference>
<comment type="subcellular location">
    <subcellularLocation>
        <location evidence="1">Nucleus</location>
    </subcellularLocation>
</comment>
<feature type="domain" description="Timeless N-terminal" evidence="6">
    <location>
        <begin position="49"/>
        <end position="294"/>
    </location>
</feature>
<dbReference type="GO" id="GO:0003677">
    <property type="term" value="F:DNA binding"/>
    <property type="evidence" value="ECO:0007669"/>
    <property type="project" value="TreeGrafter"/>
</dbReference>
<name>A0AAD7B347_9AGAR</name>
<feature type="compositionally biased region" description="Basic and acidic residues" evidence="5">
    <location>
        <begin position="954"/>
        <end position="971"/>
    </location>
</feature>
<keyword evidence="2" id="KW-0236">DNA replication inhibitor</keyword>
<dbReference type="PANTHER" id="PTHR22940">
    <property type="entry name" value="TIMEOUT/TIMELESS-2"/>
    <property type="match status" value="1"/>
</dbReference>
<evidence type="ECO:0000256" key="1">
    <source>
        <dbReference type="ARBA" id="ARBA00004123"/>
    </source>
</evidence>
<dbReference type="GO" id="GO:0043111">
    <property type="term" value="P:replication fork arrest"/>
    <property type="evidence" value="ECO:0007669"/>
    <property type="project" value="TreeGrafter"/>
</dbReference>
<dbReference type="Pfam" id="PF04821">
    <property type="entry name" value="TIMELESS"/>
    <property type="match status" value="1"/>
</dbReference>
<accession>A0AAD7B347</accession>
<evidence type="ECO:0000256" key="4">
    <source>
        <dbReference type="ARBA" id="ARBA00023306"/>
    </source>
</evidence>
<dbReference type="PANTHER" id="PTHR22940:SF4">
    <property type="entry name" value="PROTEIN TIMELESS HOMOLOG"/>
    <property type="match status" value="1"/>
</dbReference>
<dbReference type="EMBL" id="JARKIF010000045">
    <property type="protein sequence ID" value="KAJ7608441.1"/>
    <property type="molecule type" value="Genomic_DNA"/>
</dbReference>
<keyword evidence="3" id="KW-0539">Nucleus</keyword>
<protein>
    <submittedName>
        <fullName evidence="7">Timeless protein-domain-containing protein</fullName>
    </submittedName>
</protein>
<keyword evidence="4" id="KW-0131">Cell cycle</keyword>
<keyword evidence="8" id="KW-1185">Reference proteome</keyword>
<organism evidence="7 8">
    <name type="scientific">Roridomyces roridus</name>
    <dbReference type="NCBI Taxonomy" id="1738132"/>
    <lineage>
        <taxon>Eukaryota</taxon>
        <taxon>Fungi</taxon>
        <taxon>Dikarya</taxon>
        <taxon>Basidiomycota</taxon>
        <taxon>Agaricomycotina</taxon>
        <taxon>Agaricomycetes</taxon>
        <taxon>Agaricomycetidae</taxon>
        <taxon>Agaricales</taxon>
        <taxon>Marasmiineae</taxon>
        <taxon>Mycenaceae</taxon>
        <taxon>Roridomyces</taxon>
    </lineage>
</organism>